<reference evidence="1" key="1">
    <citation type="submission" date="2021-06" db="EMBL/GenBank/DDBJ databases">
        <authorList>
            <person name="Kallberg Y."/>
            <person name="Tangrot J."/>
            <person name="Rosling A."/>
        </authorList>
    </citation>
    <scope>NUCLEOTIDE SEQUENCE</scope>
    <source>
        <strain evidence="1">28 12/20/2015</strain>
    </source>
</reference>
<evidence type="ECO:0000313" key="2">
    <source>
        <dbReference type="Proteomes" id="UP000789366"/>
    </source>
</evidence>
<protein>
    <submittedName>
        <fullName evidence="1">13762_t:CDS:1</fullName>
    </submittedName>
</protein>
<evidence type="ECO:0000313" key="1">
    <source>
        <dbReference type="EMBL" id="CAG8542197.1"/>
    </source>
</evidence>
<proteinExistence type="predicted"/>
<comment type="caution">
    <text evidence="1">The sequence shown here is derived from an EMBL/GenBank/DDBJ whole genome shotgun (WGS) entry which is preliminary data.</text>
</comment>
<feature type="non-terminal residue" evidence="1">
    <location>
        <position position="1"/>
    </location>
</feature>
<sequence>IEDDDLYTFELKQIITEIENEITINDPTDDDTEEEFEDKTNEESEYEVDESENKTTN</sequence>
<dbReference type="Proteomes" id="UP000789366">
    <property type="component" value="Unassembled WGS sequence"/>
</dbReference>
<dbReference type="EMBL" id="CAJVPW010004556">
    <property type="protein sequence ID" value="CAG8542197.1"/>
    <property type="molecule type" value="Genomic_DNA"/>
</dbReference>
<gene>
    <name evidence="1" type="ORF">SPELUC_LOCUS4852</name>
</gene>
<feature type="non-terminal residue" evidence="1">
    <location>
        <position position="57"/>
    </location>
</feature>
<accession>A0ACA9LNZ7</accession>
<name>A0ACA9LNZ7_9GLOM</name>
<organism evidence="1 2">
    <name type="scientific">Cetraspora pellucida</name>
    <dbReference type="NCBI Taxonomy" id="1433469"/>
    <lineage>
        <taxon>Eukaryota</taxon>
        <taxon>Fungi</taxon>
        <taxon>Fungi incertae sedis</taxon>
        <taxon>Mucoromycota</taxon>
        <taxon>Glomeromycotina</taxon>
        <taxon>Glomeromycetes</taxon>
        <taxon>Diversisporales</taxon>
        <taxon>Gigasporaceae</taxon>
        <taxon>Cetraspora</taxon>
    </lineage>
</organism>
<keyword evidence="2" id="KW-1185">Reference proteome</keyword>